<dbReference type="OrthoDB" id="10573796at2759"/>
<evidence type="ECO:0000256" key="1">
    <source>
        <dbReference type="SAM" id="MobiDB-lite"/>
    </source>
</evidence>
<organism evidence="2 3">
    <name type="scientific">Mortierella polycephala</name>
    <dbReference type="NCBI Taxonomy" id="41804"/>
    <lineage>
        <taxon>Eukaryota</taxon>
        <taxon>Fungi</taxon>
        <taxon>Fungi incertae sedis</taxon>
        <taxon>Mucoromycota</taxon>
        <taxon>Mortierellomycotina</taxon>
        <taxon>Mortierellomycetes</taxon>
        <taxon>Mortierellales</taxon>
        <taxon>Mortierellaceae</taxon>
        <taxon>Mortierella</taxon>
    </lineage>
</organism>
<evidence type="ECO:0000313" key="3">
    <source>
        <dbReference type="Proteomes" id="UP000726737"/>
    </source>
</evidence>
<dbReference type="EMBL" id="JAAAJA010001539">
    <property type="protein sequence ID" value="KAG0247194.1"/>
    <property type="molecule type" value="Genomic_DNA"/>
</dbReference>
<dbReference type="Proteomes" id="UP000726737">
    <property type="component" value="Unassembled WGS sequence"/>
</dbReference>
<name>A0A9P6TTR8_9FUNG</name>
<accession>A0A9P6TTR8</accession>
<keyword evidence="3" id="KW-1185">Reference proteome</keyword>
<comment type="caution">
    <text evidence="2">The sequence shown here is derived from an EMBL/GenBank/DDBJ whole genome shotgun (WGS) entry which is preliminary data.</text>
</comment>
<dbReference type="AlphaFoldDB" id="A0A9P6TTR8"/>
<protein>
    <submittedName>
        <fullName evidence="2">Uncharacterized protein</fullName>
    </submittedName>
</protein>
<evidence type="ECO:0000313" key="2">
    <source>
        <dbReference type="EMBL" id="KAG0247194.1"/>
    </source>
</evidence>
<gene>
    <name evidence="2" type="ORF">BG011_001879</name>
</gene>
<feature type="region of interest" description="Disordered" evidence="1">
    <location>
        <begin position="82"/>
        <end position="104"/>
    </location>
</feature>
<reference evidence="2" key="1">
    <citation type="journal article" date="2020" name="Fungal Divers.">
        <title>Resolving the Mortierellaceae phylogeny through synthesis of multi-gene phylogenetics and phylogenomics.</title>
        <authorList>
            <person name="Vandepol N."/>
            <person name="Liber J."/>
            <person name="Desiro A."/>
            <person name="Na H."/>
            <person name="Kennedy M."/>
            <person name="Barry K."/>
            <person name="Grigoriev I.V."/>
            <person name="Miller A.N."/>
            <person name="O'Donnell K."/>
            <person name="Stajich J.E."/>
            <person name="Bonito G."/>
        </authorList>
    </citation>
    <scope>NUCLEOTIDE SEQUENCE</scope>
    <source>
        <strain evidence="2">KOD948</strain>
    </source>
</reference>
<proteinExistence type="predicted"/>
<sequence length="104" mass="10877">MTITTMTITTMAITTMAITTMTTIATSAVVAVSAASTTAPLFAVTAATVAAFERGHKVFIRLHGSLRNSVAFGDLKGRCGCDHHTEHGQGHKSSQRGNGSKLEE</sequence>